<keyword evidence="3" id="KW-0808">Transferase</keyword>
<reference evidence="6 7" key="1">
    <citation type="submission" date="2017-09" db="EMBL/GenBank/DDBJ databases">
        <title>Depth-based differentiation of microbial function through sediment-hosted aquifers and enrichment of novel symbionts in the deep terrestrial subsurface.</title>
        <authorList>
            <person name="Probst A.J."/>
            <person name="Ladd B."/>
            <person name="Jarett J.K."/>
            <person name="Geller-Mcgrath D.E."/>
            <person name="Sieber C.M."/>
            <person name="Emerson J.B."/>
            <person name="Anantharaman K."/>
            <person name="Thomas B.C."/>
            <person name="Malmstrom R."/>
            <person name="Stieglmeier M."/>
            <person name="Klingl A."/>
            <person name="Woyke T."/>
            <person name="Ryan C.M."/>
            <person name="Banfield J.F."/>
        </authorList>
    </citation>
    <scope>NUCLEOTIDE SEQUENCE [LARGE SCALE GENOMIC DNA]</scope>
    <source>
        <strain evidence="6">CG10_big_fil_rev_8_21_14_0_10_49_38</strain>
    </source>
</reference>
<dbReference type="PANTHER" id="PTHR11548">
    <property type="entry name" value="THYMIDYLATE SYNTHASE 1"/>
    <property type="match status" value="1"/>
</dbReference>
<evidence type="ECO:0000256" key="2">
    <source>
        <dbReference type="ARBA" id="ARBA00022603"/>
    </source>
</evidence>
<dbReference type="GO" id="GO:0004799">
    <property type="term" value="F:thymidylate synthase activity"/>
    <property type="evidence" value="ECO:0007669"/>
    <property type="project" value="UniProtKB-UniRule"/>
</dbReference>
<dbReference type="Pfam" id="PF00303">
    <property type="entry name" value="Thymidylat_synt"/>
    <property type="match status" value="1"/>
</dbReference>
<dbReference type="EC" id="2.1.1.45" evidence="1 4"/>
<keyword evidence="2" id="KW-0489">Methyltransferase</keyword>
<evidence type="ECO:0000256" key="1">
    <source>
        <dbReference type="ARBA" id="ARBA00011947"/>
    </source>
</evidence>
<evidence type="ECO:0000259" key="5">
    <source>
        <dbReference type="Pfam" id="PF00303"/>
    </source>
</evidence>
<comment type="caution">
    <text evidence="6">The sequence shown here is derived from an EMBL/GenBank/DDBJ whole genome shotgun (WGS) entry which is preliminary data.</text>
</comment>
<evidence type="ECO:0000313" key="6">
    <source>
        <dbReference type="EMBL" id="PIR46279.1"/>
    </source>
</evidence>
<proteinExistence type="predicted"/>
<feature type="domain" description="Thymidylate synthase/dCMP hydroxymethylase" evidence="5">
    <location>
        <begin position="15"/>
        <end position="292"/>
    </location>
</feature>
<evidence type="ECO:0000256" key="3">
    <source>
        <dbReference type="ARBA" id="ARBA00022679"/>
    </source>
</evidence>
<protein>
    <recommendedName>
        <fullName evidence="1 4">Thymidylate synthase</fullName>
        <ecNumber evidence="1 4">2.1.1.45</ecNumber>
    </recommendedName>
</protein>
<gene>
    <name evidence="6" type="primary">thyA</name>
    <name evidence="6" type="ORF">COV08_00740</name>
</gene>
<accession>A0A2H0RIB1</accession>
<dbReference type="GO" id="GO:0032259">
    <property type="term" value="P:methylation"/>
    <property type="evidence" value="ECO:0007669"/>
    <property type="project" value="UniProtKB-KW"/>
</dbReference>
<dbReference type="PANTHER" id="PTHR11548:SF1">
    <property type="entry name" value="THYMIDYLATE SYNTHASE 1"/>
    <property type="match status" value="1"/>
</dbReference>
<dbReference type="NCBIfam" id="TIGR03284">
    <property type="entry name" value="thym_sym"/>
    <property type="match status" value="1"/>
</dbReference>
<evidence type="ECO:0000313" key="7">
    <source>
        <dbReference type="Proteomes" id="UP000230431"/>
    </source>
</evidence>
<sequence>MLEKKSATRRYPDAQYQNLLRLILEGGERQEANNQKVPCLSYFKPPDLIYDLTNGAPLITERAINFWRKAVGEIFAMINGARTATEFRAFGCDWWDQWATKEICDHLNLPEGDLGEGSYGVAFHNFPTPGLPHGFNQFEALVRGLKSQPWSRTNIVSPWIPYYASEWGKRQVFVAPCHGWITCYVANGRLDLCMDQRSCDVPIGLPANLIQYAALLLALAQVTGLKPGRYIHTIKNAHIYDNQRPAVEEMIRRKPHCLPTLTIKNSELNNLFHFRPDDFELHDYEPHPAIKNIPVAL</sequence>
<evidence type="ECO:0000256" key="4">
    <source>
        <dbReference type="NCBIfam" id="TIGR03284"/>
    </source>
</evidence>
<dbReference type="EMBL" id="PCYK01000004">
    <property type="protein sequence ID" value="PIR46279.1"/>
    <property type="molecule type" value="Genomic_DNA"/>
</dbReference>
<dbReference type="InterPro" id="IPR036926">
    <property type="entry name" value="Thymidate_synth/dCMP_Mease_sf"/>
</dbReference>
<name>A0A2H0RIB1_9BACT</name>
<dbReference type="CDD" id="cd00351">
    <property type="entry name" value="TS_Pyrimidine_HMase"/>
    <property type="match status" value="1"/>
</dbReference>
<dbReference type="InterPro" id="IPR045097">
    <property type="entry name" value="Thymidate_synth/dCMP_Mease"/>
</dbReference>
<dbReference type="Proteomes" id="UP000230431">
    <property type="component" value="Unassembled WGS sequence"/>
</dbReference>
<dbReference type="InterPro" id="IPR000398">
    <property type="entry name" value="Thymidylate_synthase"/>
</dbReference>
<dbReference type="InterPro" id="IPR023451">
    <property type="entry name" value="Thymidate_synth/dCMP_Mease_dom"/>
</dbReference>
<dbReference type="GO" id="GO:0005829">
    <property type="term" value="C:cytosol"/>
    <property type="evidence" value="ECO:0007669"/>
    <property type="project" value="TreeGrafter"/>
</dbReference>
<dbReference type="Gene3D" id="3.30.572.10">
    <property type="entry name" value="Thymidylate synthase/dCMP hydroxymethylase domain"/>
    <property type="match status" value="1"/>
</dbReference>
<organism evidence="6 7">
    <name type="scientific">Candidatus Vogelbacteria bacterium CG10_big_fil_rev_8_21_14_0_10_49_38</name>
    <dbReference type="NCBI Taxonomy" id="1975043"/>
    <lineage>
        <taxon>Bacteria</taxon>
        <taxon>Candidatus Vogeliibacteriota</taxon>
    </lineage>
</organism>
<dbReference type="GO" id="GO:0006231">
    <property type="term" value="P:dTMP biosynthetic process"/>
    <property type="evidence" value="ECO:0007669"/>
    <property type="project" value="InterPro"/>
</dbReference>
<dbReference type="SUPFAM" id="SSF55831">
    <property type="entry name" value="Thymidylate synthase/dCMP hydroxymethylase"/>
    <property type="match status" value="1"/>
</dbReference>
<dbReference type="PRINTS" id="PR00108">
    <property type="entry name" value="THYMDSNTHASE"/>
</dbReference>
<dbReference type="AlphaFoldDB" id="A0A2H0RIB1"/>